<protein>
    <submittedName>
        <fullName evidence="2">Uncharacterized protein</fullName>
    </submittedName>
</protein>
<feature type="region of interest" description="Disordered" evidence="1">
    <location>
        <begin position="292"/>
        <end position="314"/>
    </location>
</feature>
<reference evidence="2 3" key="1">
    <citation type="submission" date="2011-10" db="EMBL/GenBank/DDBJ databases">
        <authorList>
            <person name="Genoscope - CEA"/>
        </authorList>
    </citation>
    <scope>NUCLEOTIDE SEQUENCE [LARGE SCALE GENOMIC DNA]</scope>
    <source>
        <strain evidence="2 3">RCC 1105</strain>
    </source>
</reference>
<feature type="compositionally biased region" description="Acidic residues" evidence="1">
    <location>
        <begin position="124"/>
        <end position="146"/>
    </location>
</feature>
<evidence type="ECO:0000256" key="1">
    <source>
        <dbReference type="SAM" id="MobiDB-lite"/>
    </source>
</evidence>
<name>K8FEE5_9CHLO</name>
<dbReference type="EMBL" id="FO082272">
    <property type="protein sequence ID" value="CCO66181.1"/>
    <property type="molecule type" value="Genomic_DNA"/>
</dbReference>
<dbReference type="OrthoDB" id="567477at2759"/>
<organism evidence="2 3">
    <name type="scientific">Bathycoccus prasinos</name>
    <dbReference type="NCBI Taxonomy" id="41875"/>
    <lineage>
        <taxon>Eukaryota</taxon>
        <taxon>Viridiplantae</taxon>
        <taxon>Chlorophyta</taxon>
        <taxon>Mamiellophyceae</taxon>
        <taxon>Mamiellales</taxon>
        <taxon>Bathycoccaceae</taxon>
        <taxon>Bathycoccus</taxon>
    </lineage>
</organism>
<accession>K8FEE5</accession>
<dbReference type="Proteomes" id="UP000198341">
    <property type="component" value="Chromosome 7"/>
</dbReference>
<feature type="compositionally biased region" description="Acidic residues" evidence="1">
    <location>
        <begin position="292"/>
        <end position="312"/>
    </location>
</feature>
<proteinExistence type="predicted"/>
<sequence>MSTLGPRLHAIALKALEFPRILSPSFTKDVCVASVYNSETSREYRELVLWLENTKIRKLKREGGEREKLLSETLEDEAWSKNYEAYLKACECDETHLRCAESKIDFLINLALAEEYRDRFDIAEEEEEKEEEEEEGEDAAADDNEREQERARTPTEKMRGMGIDKDDGGENTREDVMIDANVENVGSAEKRTKVENEKGFAYSRFKPKEGETEGEGKGRRTDAVLPLDSPLLADLRDVQDVMDDEETYDALMKVLNTFDVVPAFETNRPTVDARLVRLATKTLERFVVPFQEEEVEEEKEEEAENDDMENDEPSWKLDLKLSDEDYVLRDSGVPMKNPKVKRMVDALRVLYVNQLRVTQDCADDILLQVQSRVADPRTDAKQGRVGR</sequence>
<keyword evidence="3" id="KW-1185">Reference proteome</keyword>
<feature type="region of interest" description="Disordered" evidence="1">
    <location>
        <begin position="124"/>
        <end position="172"/>
    </location>
</feature>
<evidence type="ECO:0000313" key="3">
    <source>
        <dbReference type="Proteomes" id="UP000198341"/>
    </source>
</evidence>
<evidence type="ECO:0000313" key="2">
    <source>
        <dbReference type="EMBL" id="CCO66181.1"/>
    </source>
</evidence>
<dbReference type="PANTHER" id="PTHR15924">
    <property type="entry name" value="CLE"/>
    <property type="match status" value="1"/>
</dbReference>
<dbReference type="Pfam" id="PF10036">
    <property type="entry name" value="RLL"/>
    <property type="match status" value="2"/>
</dbReference>
<dbReference type="GeneID" id="19014921"/>
<dbReference type="RefSeq" id="XP_007512093.1">
    <property type="nucleotide sequence ID" value="XM_007512031.1"/>
</dbReference>
<dbReference type="AlphaFoldDB" id="K8FEE5"/>
<feature type="compositionally biased region" description="Basic and acidic residues" evidence="1">
    <location>
        <begin position="147"/>
        <end position="172"/>
    </location>
</feature>
<dbReference type="InterPro" id="IPR019265">
    <property type="entry name" value="RTRAF"/>
</dbReference>
<gene>
    <name evidence="2" type="ORF">Bathy07g04320</name>
</gene>
<dbReference type="KEGG" id="bpg:Bathy07g04320"/>